<dbReference type="Proteomes" id="UP000184543">
    <property type="component" value="Unassembled WGS sequence"/>
</dbReference>
<gene>
    <name evidence="2" type="ORF">SAMN04488513_11037</name>
</gene>
<dbReference type="RefSeq" id="WP_072995228.1">
    <property type="nucleotide sequence ID" value="NZ_FQYU01000010.1"/>
</dbReference>
<keyword evidence="3" id="KW-1185">Reference proteome</keyword>
<organism evidence="2 3">
    <name type="scientific">Pseudozobellia thermophila</name>
    <dbReference type="NCBI Taxonomy" id="192903"/>
    <lineage>
        <taxon>Bacteria</taxon>
        <taxon>Pseudomonadati</taxon>
        <taxon>Bacteroidota</taxon>
        <taxon>Flavobacteriia</taxon>
        <taxon>Flavobacteriales</taxon>
        <taxon>Flavobacteriaceae</taxon>
        <taxon>Pseudozobellia</taxon>
    </lineage>
</organism>
<reference evidence="3" key="1">
    <citation type="submission" date="2016-11" db="EMBL/GenBank/DDBJ databases">
        <authorList>
            <person name="Varghese N."/>
            <person name="Submissions S."/>
        </authorList>
    </citation>
    <scope>NUCLEOTIDE SEQUENCE [LARGE SCALE GENOMIC DNA]</scope>
    <source>
        <strain evidence="3">DSM 19858</strain>
    </source>
</reference>
<sequence>MGSNYLKIYSGNRFTAQQIENKLKEIGISAILKDESESARLAGFAANMDGELEVHVHRDEHDRAMAVIRSVLGQKED</sequence>
<dbReference type="OrthoDB" id="1149279at2"/>
<dbReference type="AlphaFoldDB" id="A0A1M6MKW3"/>
<feature type="domain" description="DUF2007" evidence="1">
    <location>
        <begin position="8"/>
        <end position="70"/>
    </location>
</feature>
<evidence type="ECO:0000259" key="1">
    <source>
        <dbReference type="Pfam" id="PF09413"/>
    </source>
</evidence>
<accession>A0A1M6MKW3</accession>
<protein>
    <submittedName>
        <fullName evidence="2">Putative signal transducing protein</fullName>
    </submittedName>
</protein>
<dbReference type="Pfam" id="PF09413">
    <property type="entry name" value="DUF2007"/>
    <property type="match status" value="1"/>
</dbReference>
<dbReference type="STRING" id="192903.SAMN04488513_11037"/>
<dbReference type="InterPro" id="IPR018551">
    <property type="entry name" value="DUF2007"/>
</dbReference>
<evidence type="ECO:0000313" key="2">
    <source>
        <dbReference type="EMBL" id="SHJ84092.1"/>
    </source>
</evidence>
<evidence type="ECO:0000313" key="3">
    <source>
        <dbReference type="Proteomes" id="UP000184543"/>
    </source>
</evidence>
<name>A0A1M6MKW3_9FLAO</name>
<dbReference type="EMBL" id="FQYU01000010">
    <property type="protein sequence ID" value="SHJ84092.1"/>
    <property type="molecule type" value="Genomic_DNA"/>
</dbReference>
<proteinExistence type="predicted"/>